<dbReference type="Gene3D" id="6.10.300.20">
    <property type="match status" value="1"/>
</dbReference>
<feature type="compositionally biased region" description="Basic and acidic residues" evidence="2">
    <location>
        <begin position="352"/>
        <end position="362"/>
    </location>
</feature>
<feature type="domain" description="MUM1-like PWWP" evidence="3">
    <location>
        <begin position="466"/>
        <end position="544"/>
    </location>
</feature>
<dbReference type="AlphaFoldDB" id="A0A6J0IVB8"/>
<evidence type="ECO:0000256" key="1">
    <source>
        <dbReference type="ARBA" id="ARBA00008188"/>
    </source>
</evidence>
<dbReference type="CDD" id="cd06080">
    <property type="entry name" value="PWWP_MUM1-like"/>
    <property type="match status" value="1"/>
</dbReference>
<feature type="compositionally biased region" description="Polar residues" evidence="2">
    <location>
        <begin position="316"/>
        <end position="332"/>
    </location>
</feature>
<dbReference type="InterPro" id="IPR040263">
    <property type="entry name" value="PWP3A_3B_4"/>
</dbReference>
<proteinExistence type="inferred from homology"/>
<accession>A0A6J0IVB8</accession>
<dbReference type="Pfam" id="PF20886">
    <property type="entry name" value="PWP3A-B_C"/>
    <property type="match status" value="1"/>
</dbReference>
<evidence type="ECO:0000313" key="6">
    <source>
        <dbReference type="Proteomes" id="UP000504624"/>
    </source>
</evidence>
<protein>
    <submittedName>
        <fullName evidence="7">PWWP domain-containing protein MUM1 isoform X1</fullName>
    </submittedName>
</protein>
<dbReference type="OrthoDB" id="10013064at2759"/>
<feature type="domain" description="PWWP" evidence="4">
    <location>
        <begin position="615"/>
        <end position="755"/>
    </location>
</feature>
<evidence type="ECO:0000259" key="3">
    <source>
        <dbReference type="Pfam" id="PF20884"/>
    </source>
</evidence>
<dbReference type="PANTHER" id="PTHR31333">
    <property type="entry name" value="PWWP DOMAIN-CONTAINING DNA REPAIR FACTOR 3 FAMILY MEMBER"/>
    <property type="match status" value="1"/>
</dbReference>
<feature type="region of interest" description="Disordered" evidence="2">
    <location>
        <begin position="593"/>
        <end position="617"/>
    </location>
</feature>
<dbReference type="RefSeq" id="XP_017689916.1">
    <property type="nucleotide sequence ID" value="XM_017834427.1"/>
</dbReference>
<dbReference type="PANTHER" id="PTHR31333:SF6">
    <property type="entry name" value="MUM1 LIKE 1"/>
    <property type="match status" value="1"/>
</dbReference>
<gene>
    <name evidence="7" type="primary">LOC108506957</name>
</gene>
<evidence type="ECO:0000256" key="2">
    <source>
        <dbReference type="SAM" id="MobiDB-lite"/>
    </source>
</evidence>
<organism evidence="6 7">
    <name type="scientific">Lepidothrix coronata</name>
    <name type="common">blue-crowned manakin</name>
    <dbReference type="NCBI Taxonomy" id="321398"/>
    <lineage>
        <taxon>Eukaryota</taxon>
        <taxon>Metazoa</taxon>
        <taxon>Chordata</taxon>
        <taxon>Craniata</taxon>
        <taxon>Vertebrata</taxon>
        <taxon>Euteleostomi</taxon>
        <taxon>Archelosauria</taxon>
        <taxon>Archosauria</taxon>
        <taxon>Dinosauria</taxon>
        <taxon>Saurischia</taxon>
        <taxon>Theropoda</taxon>
        <taxon>Coelurosauria</taxon>
        <taxon>Aves</taxon>
        <taxon>Neognathae</taxon>
        <taxon>Neoaves</taxon>
        <taxon>Telluraves</taxon>
        <taxon>Australaves</taxon>
        <taxon>Passeriformes</taxon>
        <taxon>Pipridae</taxon>
        <taxon>Lepidothrix</taxon>
    </lineage>
</organism>
<dbReference type="Pfam" id="PF20884">
    <property type="entry name" value="MUM1-like_PWWP"/>
    <property type="match status" value="1"/>
</dbReference>
<dbReference type="FunFam" id="2.30.30.140:FF:000063">
    <property type="entry name" value="PWWP domain-containing DNA repair factor 3A"/>
    <property type="match status" value="1"/>
</dbReference>
<dbReference type="InterPro" id="IPR048795">
    <property type="entry name" value="PWP3A_3B_4_C"/>
</dbReference>
<evidence type="ECO:0000259" key="5">
    <source>
        <dbReference type="Pfam" id="PF20887"/>
    </source>
</evidence>
<reference evidence="7" key="1">
    <citation type="submission" date="2025-08" db="UniProtKB">
        <authorList>
            <consortium name="RefSeq"/>
        </authorList>
    </citation>
    <scope>IDENTIFICATION</scope>
</reference>
<feature type="domain" description="PWWP" evidence="5">
    <location>
        <begin position="34"/>
        <end position="129"/>
    </location>
</feature>
<feature type="compositionally biased region" description="Polar residues" evidence="2">
    <location>
        <begin position="428"/>
        <end position="438"/>
    </location>
</feature>
<dbReference type="Pfam" id="PF20887">
    <property type="entry name" value="PWP3A-B_N"/>
    <property type="match status" value="1"/>
</dbReference>
<dbReference type="Gene3D" id="2.30.30.140">
    <property type="match status" value="1"/>
</dbReference>
<evidence type="ECO:0000259" key="4">
    <source>
        <dbReference type="Pfam" id="PF20886"/>
    </source>
</evidence>
<comment type="similarity">
    <text evidence="1">Belongs to the PWWP3A family.</text>
</comment>
<dbReference type="CTD" id="84939"/>
<sequence length="770" mass="85443">MRSASCGGRRARQCRERARGHWNCPFSAMADPEFVLCKWKRRLWPAKVLCKPGVAGSAHVGTTTKMGFKAEILGLEKQVSVSSANAVPLTEERIKAIASSLEQKNNVSEAVEELQYRCSLKIALDILTQSDSGRQAPPAEGPNPEFSRDRSVGSPPAAPSRSLWRSRSAKPQPEAAKGKRDPGRNCNLRGATRTRLLGGSVPSGESSKARGAGTSPAKACGAGINPSRCGPRDLSDAPAPASHNCKVPRPKSSPRQRKIPPKPGSKVSLKTKEGKSQQGRKRSCRDDSPQGQAQLPPEEGSLPVPSKSGTVEPAQRTGTQPGRTFLDSSGENASDELEKSISSESESLAKQLDGRRKAEGGKQLDGAGVASGRDRKCRNHSGSSPGPSGAFPQPQEQENKDPSPLAGNKAKQMQLPDSEEDEGLDPSGMSSRAVSSESFPPLSPLADEEEEDFPCVLSCQVPQSIEEGMLVWCKFRRYPYWPAVVKTVKRKPRRACVLFIDGTTNEKKKGFSVSLKTLKHFDCEEKQELIERAKENYPQEIEWCLQLIRDYWVRVGCHSFTGSFLEYLAADISYPVRKQGHQGEVEMTFPSTAEEDLGESSLENSPQKPLRRLLPDRSRAARDRENKKLVEFIVKTKGAEEHLRGILKSGKKSRWLKKFLNSYWYVTRVETYLEDEEQLELVFDYLKEVYREMDTTNLRQILGDGIKFISDVLLPEAIIYAIAAVYDIDYKKAEEKYIKGPPVTKRERELFDEQIRAWKKLKSTLEPEES</sequence>
<dbReference type="InterPro" id="IPR035504">
    <property type="entry name" value="MUM1-like_PWWP"/>
</dbReference>
<name>A0A6J0IVB8_9PASS</name>
<dbReference type="SUPFAM" id="SSF63748">
    <property type="entry name" value="Tudor/PWWP/MBT"/>
    <property type="match status" value="1"/>
</dbReference>
<dbReference type="GeneID" id="108506957"/>
<feature type="compositionally biased region" description="Basic residues" evidence="2">
    <location>
        <begin position="246"/>
        <end position="260"/>
    </location>
</feature>
<dbReference type="InterPro" id="IPR048765">
    <property type="entry name" value="PWP3A_3B_4_N"/>
</dbReference>
<evidence type="ECO:0000313" key="7">
    <source>
        <dbReference type="RefSeq" id="XP_017689916.1"/>
    </source>
</evidence>
<keyword evidence="6" id="KW-1185">Reference proteome</keyword>
<feature type="region of interest" description="Disordered" evidence="2">
    <location>
        <begin position="129"/>
        <end position="446"/>
    </location>
</feature>
<dbReference type="Proteomes" id="UP000504624">
    <property type="component" value="Unplaced"/>
</dbReference>